<comment type="catalytic activity">
    <reaction evidence="5">
        <text>diphthine-[translation elongation factor 2] + NH4(+) + ATP = diphthamide-[translation elongation factor 2] + AMP + diphosphate + H(+)</text>
        <dbReference type="Rhea" id="RHEA:19753"/>
        <dbReference type="Rhea" id="RHEA-COMP:10172"/>
        <dbReference type="Rhea" id="RHEA-COMP:10174"/>
        <dbReference type="ChEBI" id="CHEBI:15378"/>
        <dbReference type="ChEBI" id="CHEBI:16692"/>
        <dbReference type="ChEBI" id="CHEBI:28938"/>
        <dbReference type="ChEBI" id="CHEBI:30616"/>
        <dbReference type="ChEBI" id="CHEBI:33019"/>
        <dbReference type="ChEBI" id="CHEBI:82696"/>
        <dbReference type="ChEBI" id="CHEBI:456215"/>
        <dbReference type="EC" id="6.3.1.14"/>
    </reaction>
</comment>
<gene>
    <name evidence="7" type="ORF">INT47_003011</name>
</gene>
<evidence type="ECO:0000256" key="2">
    <source>
        <dbReference type="ARBA" id="ARBA00018426"/>
    </source>
</evidence>
<dbReference type="InterPro" id="IPR002761">
    <property type="entry name" value="Diphthami_syn_dom"/>
</dbReference>
<evidence type="ECO:0000256" key="4">
    <source>
        <dbReference type="ARBA" id="ARBA00031552"/>
    </source>
</evidence>
<dbReference type="OrthoDB" id="686384at2759"/>
<accession>A0A8H7QV20</accession>
<evidence type="ECO:0000259" key="6">
    <source>
        <dbReference type="Pfam" id="PF01902"/>
    </source>
</evidence>
<protein>
    <recommendedName>
        <fullName evidence="2">Diphthine--ammonia ligase</fullName>
        <ecNumber evidence="1">6.3.1.14</ecNumber>
    </recommendedName>
    <alternativeName>
        <fullName evidence="3">Diphthamide synthase</fullName>
    </alternativeName>
    <alternativeName>
        <fullName evidence="4">Diphthamide synthetase</fullName>
    </alternativeName>
</protein>
<feature type="domain" description="Diphthamide synthase" evidence="6">
    <location>
        <begin position="1"/>
        <end position="224"/>
    </location>
</feature>
<dbReference type="GO" id="GO:0017178">
    <property type="term" value="F:diphthine-ammonia ligase activity"/>
    <property type="evidence" value="ECO:0007669"/>
    <property type="project" value="UniProtKB-EC"/>
</dbReference>
<dbReference type="Gene3D" id="3.40.50.620">
    <property type="entry name" value="HUPs"/>
    <property type="match status" value="1"/>
</dbReference>
<dbReference type="Gene3D" id="3.90.1490.10">
    <property type="entry name" value="putative n-type atp pyrophosphatase, domain 2"/>
    <property type="match status" value="1"/>
</dbReference>
<dbReference type="EC" id="6.3.1.14" evidence="1"/>
<evidence type="ECO:0000313" key="7">
    <source>
        <dbReference type="EMBL" id="KAG2198298.1"/>
    </source>
</evidence>
<comment type="caution">
    <text evidence="7">The sequence shown here is derived from an EMBL/GenBank/DDBJ whole genome shotgun (WGS) entry which is preliminary data.</text>
</comment>
<evidence type="ECO:0000256" key="1">
    <source>
        <dbReference type="ARBA" id="ARBA00012089"/>
    </source>
</evidence>
<evidence type="ECO:0000313" key="8">
    <source>
        <dbReference type="Proteomes" id="UP000603453"/>
    </source>
</evidence>
<dbReference type="EMBL" id="JAEPRD010000113">
    <property type="protein sequence ID" value="KAG2198298.1"/>
    <property type="molecule type" value="Genomic_DNA"/>
</dbReference>
<evidence type="ECO:0000256" key="3">
    <source>
        <dbReference type="ARBA" id="ARBA00029814"/>
    </source>
</evidence>
<dbReference type="InterPro" id="IPR014729">
    <property type="entry name" value="Rossmann-like_a/b/a_fold"/>
</dbReference>
<name>A0A8H7QV20_9FUNG</name>
<organism evidence="7 8">
    <name type="scientific">Mucor saturninus</name>
    <dbReference type="NCBI Taxonomy" id="64648"/>
    <lineage>
        <taxon>Eukaryota</taxon>
        <taxon>Fungi</taxon>
        <taxon>Fungi incertae sedis</taxon>
        <taxon>Mucoromycota</taxon>
        <taxon>Mucoromycotina</taxon>
        <taxon>Mucoromycetes</taxon>
        <taxon>Mucorales</taxon>
        <taxon>Mucorineae</taxon>
        <taxon>Mucoraceae</taxon>
        <taxon>Mucor</taxon>
    </lineage>
</organism>
<reference evidence="7" key="1">
    <citation type="submission" date="2020-12" db="EMBL/GenBank/DDBJ databases">
        <title>Metabolic potential, ecology and presence of endohyphal bacteria is reflected in genomic diversity of Mucoromycotina.</title>
        <authorList>
            <person name="Muszewska A."/>
            <person name="Okrasinska A."/>
            <person name="Steczkiewicz K."/>
            <person name="Drgas O."/>
            <person name="Orlowska M."/>
            <person name="Perlinska-Lenart U."/>
            <person name="Aleksandrzak-Piekarczyk T."/>
            <person name="Szatraj K."/>
            <person name="Zielenkiewicz U."/>
            <person name="Pilsyk S."/>
            <person name="Malc E."/>
            <person name="Mieczkowski P."/>
            <person name="Kruszewska J.S."/>
            <person name="Biernat P."/>
            <person name="Pawlowska J."/>
        </authorList>
    </citation>
    <scope>NUCLEOTIDE SEQUENCE</scope>
    <source>
        <strain evidence="7">WA0000017839</strain>
    </source>
</reference>
<keyword evidence="8" id="KW-1185">Reference proteome</keyword>
<dbReference type="Pfam" id="PF01902">
    <property type="entry name" value="Diphthami_syn_2"/>
    <property type="match status" value="1"/>
</dbReference>
<evidence type="ECO:0000256" key="5">
    <source>
        <dbReference type="ARBA" id="ARBA00048108"/>
    </source>
</evidence>
<proteinExistence type="predicted"/>
<dbReference type="Proteomes" id="UP000603453">
    <property type="component" value="Unassembled WGS sequence"/>
</dbReference>
<dbReference type="SUPFAM" id="SSF52402">
    <property type="entry name" value="Adenine nucleotide alpha hydrolases-like"/>
    <property type="match status" value="1"/>
</dbReference>
<sequence length="231" mass="25537">MSAAISYTGGKDCTLALHRVIEQGIKVNVLVTFSPPSTDPRSFKAHSFDIIEKQAEALGLAHTICIIDGPDYLASYQGEIKKLAETYGITKLVTGDILPVCSNFMERAVEGTGVELVRPLWEQPQQDLLNEMWERQFDILVTCVNLEKIPKSVLDKVQDVYGVGKPLTQAGLDAIIKEDKSISPTGESGELHTMVIGCSLYKNVRINVESEILQEDIFLFLKIKGVQLVDK</sequence>
<dbReference type="AlphaFoldDB" id="A0A8H7QV20"/>